<dbReference type="RefSeq" id="WP_284077013.1">
    <property type="nucleotide sequence ID" value="NZ_JAVLSM010000007.1"/>
</dbReference>
<reference evidence="1" key="1">
    <citation type="submission" date="2023-02" db="EMBL/GenBank/DDBJ databases">
        <title>Description of Herbaspirillum huttiense subsp. nephrolepsisexaltata and Herbaspirillum huttiense subsp. lycopersicon.</title>
        <authorList>
            <person name="Poudel M."/>
            <person name="Sharma A."/>
            <person name="Goss E."/>
            <person name="Tapia J.H."/>
            <person name="Harmon C.M."/>
            <person name="Jones J.B."/>
        </authorList>
    </citation>
    <scope>NUCLEOTIDE SEQUENCE</scope>
    <source>
        <strain evidence="1">NC40101</strain>
    </source>
</reference>
<proteinExistence type="predicted"/>
<accession>A0AAE4K873</accession>
<comment type="caution">
    <text evidence="1">The sequence shown here is derived from an EMBL/GenBank/DDBJ whole genome shotgun (WGS) entry which is preliminary data.</text>
</comment>
<name>A0AAE4K873_9BURK</name>
<sequence length="111" mass="12361">MTAKTSGAEFKQFYNDKAFWPEDAWHEDSVILVDGKPHEDLSDNQIADSAKVVIDSGHVFFSREDSAGVSMATFFNRWRKVQNMRTLAVEVPLDKMEAVIAAIKAAGGKIK</sequence>
<evidence type="ECO:0000313" key="1">
    <source>
        <dbReference type="EMBL" id="MDT0337545.1"/>
    </source>
</evidence>
<dbReference type="EMBL" id="JAVRAA010000005">
    <property type="protein sequence ID" value="MDT0337545.1"/>
    <property type="molecule type" value="Genomic_DNA"/>
</dbReference>
<dbReference type="AlphaFoldDB" id="A0AAE4K873"/>
<protein>
    <submittedName>
        <fullName evidence="1">Uncharacterized protein</fullName>
    </submittedName>
</protein>
<organism evidence="1">
    <name type="scientific">Herbaspirillum huttiense subsp. nephrolepidis</name>
    <dbReference type="NCBI Taxonomy" id="3075126"/>
    <lineage>
        <taxon>Bacteria</taxon>
        <taxon>Pseudomonadati</taxon>
        <taxon>Pseudomonadota</taxon>
        <taxon>Betaproteobacteria</taxon>
        <taxon>Burkholderiales</taxon>
        <taxon>Oxalobacteraceae</taxon>
        <taxon>Herbaspirillum</taxon>
    </lineage>
</organism>
<gene>
    <name evidence="1" type="ORF">RJN63_11945</name>
</gene>